<feature type="transmembrane region" description="Helical" evidence="1">
    <location>
        <begin position="134"/>
        <end position="155"/>
    </location>
</feature>
<evidence type="ECO:0000313" key="4">
    <source>
        <dbReference type="Proteomes" id="UP000288805"/>
    </source>
</evidence>
<accession>A0A438G7V3</accession>
<keyword evidence="1" id="KW-0472">Membrane</keyword>
<name>A0A438G7V3_VITVI</name>
<evidence type="ECO:0000259" key="2">
    <source>
        <dbReference type="Pfam" id="PF07727"/>
    </source>
</evidence>
<keyword evidence="1" id="KW-0812">Transmembrane</keyword>
<evidence type="ECO:0000256" key="1">
    <source>
        <dbReference type="SAM" id="Phobius"/>
    </source>
</evidence>
<sequence>MVEEMESLIKNKAWTLVDRPRNQIIVSCEWIFKTKEGILGVEKVRLVARGFTQREGVDYNEIFSLVVKHSSIRMILALVADRNMELEQLDVKVTFLHGELEETVYMQQPEGFVKDKTRSKFDSCVYIRFENDQALAYLLLYVVVMLIASPAQKILGMEITRDRQKGELYLSQRSYIKKVIDRFGIKDAKPVSTPMAHYFKLTSSQSPTTDEEEEFMAKVPYASGVGSVMYSMV</sequence>
<organism evidence="3 4">
    <name type="scientific">Vitis vinifera</name>
    <name type="common">Grape</name>
    <dbReference type="NCBI Taxonomy" id="29760"/>
    <lineage>
        <taxon>Eukaryota</taxon>
        <taxon>Viridiplantae</taxon>
        <taxon>Streptophyta</taxon>
        <taxon>Embryophyta</taxon>
        <taxon>Tracheophyta</taxon>
        <taxon>Spermatophyta</taxon>
        <taxon>Magnoliopsida</taxon>
        <taxon>eudicotyledons</taxon>
        <taxon>Gunneridae</taxon>
        <taxon>Pentapetalae</taxon>
        <taxon>rosids</taxon>
        <taxon>Vitales</taxon>
        <taxon>Vitaceae</taxon>
        <taxon>Viteae</taxon>
        <taxon>Vitis</taxon>
    </lineage>
</organism>
<proteinExistence type="predicted"/>
<reference evidence="3 4" key="1">
    <citation type="journal article" date="2018" name="PLoS Genet.">
        <title>Population sequencing reveals clonal diversity and ancestral inbreeding in the grapevine cultivar Chardonnay.</title>
        <authorList>
            <person name="Roach M.J."/>
            <person name="Johnson D.L."/>
            <person name="Bohlmann J."/>
            <person name="van Vuuren H.J."/>
            <person name="Jones S.J."/>
            <person name="Pretorius I.S."/>
            <person name="Schmidt S.A."/>
            <person name="Borneman A.R."/>
        </authorList>
    </citation>
    <scope>NUCLEOTIDE SEQUENCE [LARGE SCALE GENOMIC DNA]</scope>
    <source>
        <strain evidence="4">cv. Chardonnay</strain>
        <tissue evidence="3">Leaf</tissue>
    </source>
</reference>
<dbReference type="AlphaFoldDB" id="A0A438G7V3"/>
<dbReference type="Pfam" id="PF07727">
    <property type="entry name" value="RVT_2"/>
    <property type="match status" value="1"/>
</dbReference>
<gene>
    <name evidence="3" type="primary">POLX_3500</name>
    <name evidence="3" type="ORF">CK203_064696</name>
</gene>
<dbReference type="Proteomes" id="UP000288805">
    <property type="component" value="Unassembled WGS sequence"/>
</dbReference>
<dbReference type="EMBL" id="QGNW01000542">
    <property type="protein sequence ID" value="RVW68244.1"/>
    <property type="molecule type" value="Genomic_DNA"/>
</dbReference>
<comment type="caution">
    <text evidence="3">The sequence shown here is derived from an EMBL/GenBank/DDBJ whole genome shotgun (WGS) entry which is preliminary data.</text>
</comment>
<evidence type="ECO:0000313" key="3">
    <source>
        <dbReference type="EMBL" id="RVW68244.1"/>
    </source>
</evidence>
<dbReference type="InterPro" id="IPR013103">
    <property type="entry name" value="RVT_2"/>
</dbReference>
<protein>
    <submittedName>
        <fullName evidence="3">Retrovirus-related Pol polyprotein from transposon TNT 1-94</fullName>
    </submittedName>
</protein>
<keyword evidence="1" id="KW-1133">Transmembrane helix</keyword>
<feature type="domain" description="Reverse transcriptase Ty1/copia-type" evidence="2">
    <location>
        <begin position="11"/>
        <end position="120"/>
    </location>
</feature>